<dbReference type="Proteomes" id="UP000220691">
    <property type="component" value="Unassembled WGS sequence"/>
</dbReference>
<evidence type="ECO:0000313" key="2">
    <source>
        <dbReference type="EMBL" id="PEN97865.1"/>
    </source>
</evidence>
<dbReference type="RefSeq" id="WP_098126444.1">
    <property type="nucleotide sequence ID" value="NZ_NUAN01000071.1"/>
</dbReference>
<dbReference type="AlphaFoldDB" id="A0A9X6UC58"/>
<feature type="region of interest" description="Disordered" evidence="1">
    <location>
        <begin position="256"/>
        <end position="308"/>
    </location>
</feature>
<organism evidence="2 3">
    <name type="scientific">Bacillus cereus</name>
    <dbReference type="NCBI Taxonomy" id="1396"/>
    <lineage>
        <taxon>Bacteria</taxon>
        <taxon>Bacillati</taxon>
        <taxon>Bacillota</taxon>
        <taxon>Bacilli</taxon>
        <taxon>Bacillales</taxon>
        <taxon>Bacillaceae</taxon>
        <taxon>Bacillus</taxon>
        <taxon>Bacillus cereus group</taxon>
    </lineage>
</organism>
<feature type="compositionally biased region" description="Basic and acidic residues" evidence="1">
    <location>
        <begin position="283"/>
        <end position="301"/>
    </location>
</feature>
<evidence type="ECO:0000313" key="3">
    <source>
        <dbReference type="Proteomes" id="UP000220691"/>
    </source>
</evidence>
<comment type="caution">
    <text evidence="2">The sequence shown here is derived from an EMBL/GenBank/DDBJ whole genome shotgun (WGS) entry which is preliminary data.</text>
</comment>
<reference evidence="2 3" key="1">
    <citation type="submission" date="2017-09" db="EMBL/GenBank/DDBJ databases">
        <title>Large-scale bioinformatics analysis of Bacillus genomes uncovers conserved roles of natural products in bacterial physiology.</title>
        <authorList>
            <consortium name="Agbiome Team Llc"/>
            <person name="Bleich R.M."/>
            <person name="Kirk G.J."/>
            <person name="Santa Maria K.C."/>
            <person name="Allen S.E."/>
            <person name="Farag S."/>
            <person name="Shank E.A."/>
            <person name="Bowers A."/>
        </authorList>
    </citation>
    <scope>NUCLEOTIDE SEQUENCE [LARGE SCALE GENOMIC DNA]</scope>
    <source>
        <strain evidence="2 3">AFS027647</strain>
    </source>
</reference>
<feature type="region of interest" description="Disordered" evidence="1">
    <location>
        <begin position="205"/>
        <end position="241"/>
    </location>
</feature>
<name>A0A9X6UC58_BACCE</name>
<protein>
    <submittedName>
        <fullName evidence="2">Uncharacterized protein</fullName>
    </submittedName>
</protein>
<gene>
    <name evidence="2" type="ORF">CN553_12575</name>
</gene>
<dbReference type="EMBL" id="NUAN01000071">
    <property type="protein sequence ID" value="PEN97865.1"/>
    <property type="molecule type" value="Genomic_DNA"/>
</dbReference>
<proteinExistence type="predicted"/>
<evidence type="ECO:0000256" key="1">
    <source>
        <dbReference type="SAM" id="MobiDB-lite"/>
    </source>
</evidence>
<accession>A0A9X6UC58</accession>
<sequence>MVTEIEKMLLIDNRTKKRIGSNIFSRASTRKGGTNQALRTPYLYMSTKERKALNGEVKRYNMNDIISYKEFKTKDLQEKRRLMNHWRDNYKVVEIKKQMGGITDYIFYKILDELDMNRTSSGGGDTRELLEISPEEIEQYKKEFIDYEMFKHLPRGTQYELFNAYYAKTPVVSELARQWEGAEAGYLYNVKSKWMKFIKEQKVEKDAKEDSKSEETLEIKKEKPVAKADTDSSIEEKSPELFKFDLKPEPEKVETKVVEETSEEAVLLEKGAGESSEPVEEAPVEKVEEKEIKEDKEDKSSSNKNKLSFELKGNYSTKAIMKCLQFTLETLEEEESLTDIEIKVKKK</sequence>